<organism evidence="2 3">
    <name type="scientific">Gossypium australe</name>
    <dbReference type="NCBI Taxonomy" id="47621"/>
    <lineage>
        <taxon>Eukaryota</taxon>
        <taxon>Viridiplantae</taxon>
        <taxon>Streptophyta</taxon>
        <taxon>Embryophyta</taxon>
        <taxon>Tracheophyta</taxon>
        <taxon>Spermatophyta</taxon>
        <taxon>Magnoliopsida</taxon>
        <taxon>eudicotyledons</taxon>
        <taxon>Gunneridae</taxon>
        <taxon>Pentapetalae</taxon>
        <taxon>rosids</taxon>
        <taxon>malvids</taxon>
        <taxon>Malvales</taxon>
        <taxon>Malvaceae</taxon>
        <taxon>Malvoideae</taxon>
        <taxon>Gossypium</taxon>
    </lineage>
</organism>
<dbReference type="OrthoDB" id="1749346at2759"/>
<protein>
    <submittedName>
        <fullName evidence="2">Pleiotropic drug resistance protein 3-like</fullName>
    </submittedName>
</protein>
<name>A0A5B6V1D1_9ROSI</name>
<accession>A0A5B6V1D1</accession>
<evidence type="ECO:0000259" key="1">
    <source>
        <dbReference type="Pfam" id="PF07727"/>
    </source>
</evidence>
<dbReference type="AlphaFoldDB" id="A0A5B6V1D1"/>
<dbReference type="Proteomes" id="UP000325315">
    <property type="component" value="Unassembled WGS sequence"/>
</dbReference>
<feature type="domain" description="Reverse transcriptase Ty1/copia-type" evidence="1">
    <location>
        <begin position="11"/>
        <end position="84"/>
    </location>
</feature>
<comment type="caution">
    <text evidence="2">The sequence shown here is derived from an EMBL/GenBank/DDBJ whole genome shotgun (WGS) entry which is preliminary data.</text>
</comment>
<sequence length="85" mass="9789">MEAELRMIHKNDTWELVDRLANRKIIGVKCVFRTKHNADGSLNKHKARLVVKGYIQQHGIDFFETFAPVAKLDTIRLLFALAAQK</sequence>
<reference evidence="3" key="1">
    <citation type="journal article" date="2019" name="Plant Biotechnol. J.">
        <title>Genome sequencing of the Australian wild diploid species Gossypium australe highlights disease resistance and delayed gland morphogenesis.</title>
        <authorList>
            <person name="Cai Y."/>
            <person name="Cai X."/>
            <person name="Wang Q."/>
            <person name="Wang P."/>
            <person name="Zhang Y."/>
            <person name="Cai C."/>
            <person name="Xu Y."/>
            <person name="Wang K."/>
            <person name="Zhou Z."/>
            <person name="Wang C."/>
            <person name="Geng S."/>
            <person name="Li B."/>
            <person name="Dong Q."/>
            <person name="Hou Y."/>
            <person name="Wang H."/>
            <person name="Ai P."/>
            <person name="Liu Z."/>
            <person name="Yi F."/>
            <person name="Sun M."/>
            <person name="An G."/>
            <person name="Cheng J."/>
            <person name="Zhang Y."/>
            <person name="Shi Q."/>
            <person name="Xie Y."/>
            <person name="Shi X."/>
            <person name="Chang Y."/>
            <person name="Huang F."/>
            <person name="Chen Y."/>
            <person name="Hong S."/>
            <person name="Mi L."/>
            <person name="Sun Q."/>
            <person name="Zhang L."/>
            <person name="Zhou B."/>
            <person name="Peng R."/>
            <person name="Zhang X."/>
            <person name="Liu F."/>
        </authorList>
    </citation>
    <scope>NUCLEOTIDE SEQUENCE [LARGE SCALE GENOMIC DNA]</scope>
    <source>
        <strain evidence="3">cv. PA1801</strain>
    </source>
</reference>
<dbReference type="EMBL" id="SMMG02000009">
    <property type="protein sequence ID" value="KAA3462793.1"/>
    <property type="molecule type" value="Genomic_DNA"/>
</dbReference>
<evidence type="ECO:0000313" key="2">
    <source>
        <dbReference type="EMBL" id="KAA3462793.1"/>
    </source>
</evidence>
<dbReference type="InterPro" id="IPR013103">
    <property type="entry name" value="RVT_2"/>
</dbReference>
<keyword evidence="3" id="KW-1185">Reference proteome</keyword>
<proteinExistence type="predicted"/>
<evidence type="ECO:0000313" key="3">
    <source>
        <dbReference type="Proteomes" id="UP000325315"/>
    </source>
</evidence>
<gene>
    <name evidence="2" type="ORF">EPI10_029247</name>
</gene>
<dbReference type="Pfam" id="PF07727">
    <property type="entry name" value="RVT_2"/>
    <property type="match status" value="1"/>
</dbReference>